<evidence type="ECO:0000256" key="1">
    <source>
        <dbReference type="ARBA" id="ARBA00004123"/>
    </source>
</evidence>
<dbReference type="GO" id="GO:0003677">
    <property type="term" value="F:DNA binding"/>
    <property type="evidence" value="ECO:0007669"/>
    <property type="project" value="InterPro"/>
</dbReference>
<name>A0A3M0JM99_HIRRU</name>
<dbReference type="CDD" id="cd18140">
    <property type="entry name" value="HLD_clamp_RFC"/>
    <property type="match status" value="1"/>
</dbReference>
<dbReference type="Pfam" id="PF08542">
    <property type="entry name" value="Rep_fac_C"/>
    <property type="match status" value="1"/>
</dbReference>
<dbReference type="OrthoDB" id="10249205at2759"/>
<keyword evidence="6" id="KW-0539">Nucleus</keyword>
<dbReference type="Proteomes" id="UP000269221">
    <property type="component" value="Unassembled WGS sequence"/>
</dbReference>
<evidence type="ECO:0000313" key="10">
    <source>
        <dbReference type="Proteomes" id="UP000269221"/>
    </source>
</evidence>
<dbReference type="Pfam" id="PF21960">
    <property type="entry name" value="RCF1-5-like_lid"/>
    <property type="match status" value="1"/>
</dbReference>
<dbReference type="InterPro" id="IPR027417">
    <property type="entry name" value="P-loop_NTPase"/>
</dbReference>
<organism evidence="9 10">
    <name type="scientific">Hirundo rustica rustica</name>
    <dbReference type="NCBI Taxonomy" id="333673"/>
    <lineage>
        <taxon>Eukaryota</taxon>
        <taxon>Metazoa</taxon>
        <taxon>Chordata</taxon>
        <taxon>Craniata</taxon>
        <taxon>Vertebrata</taxon>
        <taxon>Euteleostomi</taxon>
        <taxon>Archelosauria</taxon>
        <taxon>Archosauria</taxon>
        <taxon>Dinosauria</taxon>
        <taxon>Saurischia</taxon>
        <taxon>Theropoda</taxon>
        <taxon>Coelurosauria</taxon>
        <taxon>Aves</taxon>
        <taxon>Neognathae</taxon>
        <taxon>Neoaves</taxon>
        <taxon>Telluraves</taxon>
        <taxon>Australaves</taxon>
        <taxon>Passeriformes</taxon>
        <taxon>Sylvioidea</taxon>
        <taxon>Hirundinidae</taxon>
        <taxon>Hirundo</taxon>
    </lineage>
</organism>
<dbReference type="STRING" id="333673.A0A3M0JM99"/>
<keyword evidence="3" id="KW-0235">DNA replication</keyword>
<dbReference type="InterPro" id="IPR008921">
    <property type="entry name" value="DNA_pol3_clamp-load_cplx_C"/>
</dbReference>
<comment type="similarity">
    <text evidence="2">Belongs to the activator 1 small subunits family.</text>
</comment>
<dbReference type="PANTHER" id="PTHR11669:SF20">
    <property type="entry name" value="REPLICATION FACTOR C SUBUNIT 4"/>
    <property type="match status" value="1"/>
</dbReference>
<evidence type="ECO:0000256" key="5">
    <source>
        <dbReference type="ARBA" id="ARBA00022840"/>
    </source>
</evidence>
<dbReference type="GO" id="GO:0005663">
    <property type="term" value="C:DNA replication factor C complex"/>
    <property type="evidence" value="ECO:0007669"/>
    <property type="project" value="TreeGrafter"/>
</dbReference>
<dbReference type="SUPFAM" id="SSF48019">
    <property type="entry name" value="post-AAA+ oligomerization domain-like"/>
    <property type="match status" value="1"/>
</dbReference>
<gene>
    <name evidence="9" type="ORF">DUI87_21161</name>
</gene>
<reference evidence="9 10" key="1">
    <citation type="submission" date="2018-07" db="EMBL/GenBank/DDBJ databases">
        <title>A high quality draft genome assembly of the barn swallow (H. rustica rustica).</title>
        <authorList>
            <person name="Formenti G."/>
            <person name="Chiara M."/>
            <person name="Poveda L."/>
            <person name="Francoijs K.-J."/>
            <person name="Bonisoli-Alquati A."/>
            <person name="Canova L."/>
            <person name="Gianfranceschi L."/>
            <person name="Horner D.S."/>
            <person name="Saino N."/>
        </authorList>
    </citation>
    <scope>NUCLEOTIDE SEQUENCE [LARGE SCALE GENOMIC DNA]</scope>
    <source>
        <strain evidence="9">Chelidonia</strain>
        <tissue evidence="9">Blood</tissue>
    </source>
</reference>
<dbReference type="CDD" id="cd00009">
    <property type="entry name" value="AAA"/>
    <property type="match status" value="1"/>
</dbReference>
<dbReference type="InterPro" id="IPR013748">
    <property type="entry name" value="Rep_factorC_C"/>
</dbReference>
<dbReference type="GO" id="GO:0005524">
    <property type="term" value="F:ATP binding"/>
    <property type="evidence" value="ECO:0007669"/>
    <property type="project" value="UniProtKB-KW"/>
</dbReference>
<dbReference type="GO" id="GO:0003689">
    <property type="term" value="F:DNA clamp loader activity"/>
    <property type="evidence" value="ECO:0007669"/>
    <property type="project" value="TreeGrafter"/>
</dbReference>
<dbReference type="Pfam" id="PF00004">
    <property type="entry name" value="AAA"/>
    <property type="match status" value="1"/>
</dbReference>
<comment type="caution">
    <text evidence="9">The sequence shown here is derived from an EMBL/GenBank/DDBJ whole genome shotgun (WGS) entry which is preliminary data.</text>
</comment>
<dbReference type="SMART" id="SM00382">
    <property type="entry name" value="AAA"/>
    <property type="match status" value="1"/>
</dbReference>
<feature type="region of interest" description="Disordered" evidence="7">
    <location>
        <begin position="1"/>
        <end position="33"/>
    </location>
</feature>
<protein>
    <recommendedName>
        <fullName evidence="8">AAA+ ATPase domain-containing protein</fullName>
    </recommendedName>
</protein>
<dbReference type="FunFam" id="1.20.272.10:FF:000010">
    <property type="entry name" value="Replication factor C subunit 4"/>
    <property type="match status" value="1"/>
</dbReference>
<keyword evidence="4" id="KW-0547">Nucleotide-binding</keyword>
<evidence type="ECO:0000256" key="4">
    <source>
        <dbReference type="ARBA" id="ARBA00022741"/>
    </source>
</evidence>
<feature type="domain" description="AAA+ ATPase" evidence="8">
    <location>
        <begin position="68"/>
        <end position="208"/>
    </location>
</feature>
<evidence type="ECO:0000259" key="8">
    <source>
        <dbReference type="SMART" id="SM00382"/>
    </source>
</evidence>
<dbReference type="GO" id="GO:0005634">
    <property type="term" value="C:nucleus"/>
    <property type="evidence" value="ECO:0007669"/>
    <property type="project" value="UniProtKB-SubCell"/>
</dbReference>
<proteinExistence type="inferred from homology"/>
<dbReference type="FunFam" id="1.10.8.60:FF:000032">
    <property type="entry name" value="Replication factor C subunit 4"/>
    <property type="match status" value="1"/>
</dbReference>
<sequence>MQAFLKGPASISTKPVAAREKSAAGSSGEGKRTKPIPWVEKYRPKNVDEVAFQDEVVAVLKKSLEGADLPNLLFYGPPGTGKTSTILAAARELFGPDLFRQRVLELNASDERGIQVIREKVKAFAQLTASGSRSEIIEPLTSRCSKFRFKPLSDSIQQQRLLDVSEKEHVKISNEAVSYLVKVSEGDLRKAITFLQSATRLMGGKEITEKIITEIAGQKNPPLHLHKNLEFLVIHNFCDPGVTLVEKLHKGALKPGCPGTQLTGMTVIPKETIDELLLGCQSGSFEKLEALAKNLINEGFAVAQLVNQLHDTIVESEDYSDKQKSAITEKLAEVDKCLADGADEFLQLMSLCALVMQQLTQNI</sequence>
<dbReference type="GO" id="GO:0016887">
    <property type="term" value="F:ATP hydrolysis activity"/>
    <property type="evidence" value="ECO:0007669"/>
    <property type="project" value="InterPro"/>
</dbReference>
<dbReference type="InterPro" id="IPR047854">
    <property type="entry name" value="RFC_lid"/>
</dbReference>
<dbReference type="EMBL" id="QRBI01000134">
    <property type="protein sequence ID" value="RMC01999.1"/>
    <property type="molecule type" value="Genomic_DNA"/>
</dbReference>
<keyword evidence="5" id="KW-0067">ATP-binding</keyword>
<accession>A0A3M0JM99</accession>
<dbReference type="AlphaFoldDB" id="A0A3M0JM99"/>
<evidence type="ECO:0000256" key="2">
    <source>
        <dbReference type="ARBA" id="ARBA00005378"/>
    </source>
</evidence>
<dbReference type="Gene3D" id="1.10.8.60">
    <property type="match status" value="1"/>
</dbReference>
<dbReference type="InterPro" id="IPR003959">
    <property type="entry name" value="ATPase_AAA_core"/>
</dbReference>
<dbReference type="InterPro" id="IPR050238">
    <property type="entry name" value="DNA_Rep/Repair_Clamp_Loader"/>
</dbReference>
<evidence type="ECO:0000256" key="3">
    <source>
        <dbReference type="ARBA" id="ARBA00022705"/>
    </source>
</evidence>
<keyword evidence="10" id="KW-1185">Reference proteome</keyword>
<evidence type="ECO:0000313" key="9">
    <source>
        <dbReference type="EMBL" id="RMC01999.1"/>
    </source>
</evidence>
<dbReference type="GO" id="GO:0006261">
    <property type="term" value="P:DNA-templated DNA replication"/>
    <property type="evidence" value="ECO:0007669"/>
    <property type="project" value="TreeGrafter"/>
</dbReference>
<evidence type="ECO:0000256" key="6">
    <source>
        <dbReference type="ARBA" id="ARBA00023242"/>
    </source>
</evidence>
<dbReference type="SUPFAM" id="SSF52540">
    <property type="entry name" value="P-loop containing nucleoside triphosphate hydrolases"/>
    <property type="match status" value="1"/>
</dbReference>
<dbReference type="InterPro" id="IPR003593">
    <property type="entry name" value="AAA+_ATPase"/>
</dbReference>
<dbReference type="GO" id="GO:0006281">
    <property type="term" value="P:DNA repair"/>
    <property type="evidence" value="ECO:0007669"/>
    <property type="project" value="TreeGrafter"/>
</dbReference>
<dbReference type="Gene3D" id="3.40.50.300">
    <property type="entry name" value="P-loop containing nucleotide triphosphate hydrolases"/>
    <property type="match status" value="1"/>
</dbReference>
<comment type="subcellular location">
    <subcellularLocation>
        <location evidence="1">Nucleus</location>
    </subcellularLocation>
</comment>
<evidence type="ECO:0000256" key="7">
    <source>
        <dbReference type="SAM" id="MobiDB-lite"/>
    </source>
</evidence>
<dbReference type="PANTHER" id="PTHR11669">
    <property type="entry name" value="REPLICATION FACTOR C / DNA POLYMERASE III GAMMA-TAU SUBUNIT"/>
    <property type="match status" value="1"/>
</dbReference>
<dbReference type="Gene3D" id="1.20.272.10">
    <property type="match status" value="1"/>
</dbReference>